<dbReference type="AlphaFoldDB" id="Q2GLB9"/>
<gene>
    <name evidence="2" type="ordered locus">APH_0211</name>
</gene>
<dbReference type="EnsemblBacteria" id="ABD44310">
    <property type="protein sequence ID" value="ABD44310"/>
    <property type="gene ID" value="APH_0211"/>
</dbReference>
<dbReference type="InterPro" id="IPR041609">
    <property type="entry name" value="PurL_linker"/>
</dbReference>
<dbReference type="KEGG" id="aph:APH_0211"/>
<evidence type="ECO:0000313" key="3">
    <source>
        <dbReference type="Proteomes" id="UP000001943"/>
    </source>
</evidence>
<sequence>MHVSDSELMRISKDGIQNRGPLNLSLDALKAIRAYFEKHNRSPNDIELETLAQTWSEHCKHNIFSPSIDEIAEGLYKHYIKRATTDINSPICVSTFPNVHTIAA</sequence>
<dbReference type="SUPFAM" id="SSF109736">
    <property type="entry name" value="FGAM synthase PurL, linker domain"/>
    <property type="match status" value="1"/>
</dbReference>
<reference evidence="2 3" key="1">
    <citation type="journal article" date="2006" name="PLoS Genet.">
        <title>Comparative genomics of emerging human ehrlichiosis agents.</title>
        <authorList>
            <person name="Dunning Hotopp J.C."/>
            <person name="Lin M."/>
            <person name="Madupu R."/>
            <person name="Crabtree J."/>
            <person name="Angiuoli S.V."/>
            <person name="Eisen J.A."/>
            <person name="Seshadri R."/>
            <person name="Ren Q."/>
            <person name="Wu M."/>
            <person name="Utterback T.R."/>
            <person name="Smith S."/>
            <person name="Lewis M."/>
            <person name="Khouri H."/>
            <person name="Zhang C."/>
            <person name="Niu H."/>
            <person name="Lin Q."/>
            <person name="Ohashi N."/>
            <person name="Zhi N."/>
            <person name="Nelson W."/>
            <person name="Brinkac L.M."/>
            <person name="Dodson R.J."/>
            <person name="Rosovitz M.J."/>
            <person name="Sundaram J."/>
            <person name="Daugherty S.C."/>
            <person name="Davidsen T."/>
            <person name="Durkin A.S."/>
            <person name="Gwinn M."/>
            <person name="Haft D.H."/>
            <person name="Selengut J.D."/>
            <person name="Sullivan S.A."/>
            <person name="Zafar N."/>
            <person name="Zhou L."/>
            <person name="Benahmed F."/>
            <person name="Forberger H."/>
            <person name="Halpin R."/>
            <person name="Mulligan S."/>
            <person name="Robinson J."/>
            <person name="White O."/>
            <person name="Rikihisa Y."/>
            <person name="Tettelin H."/>
        </authorList>
    </citation>
    <scope>NUCLEOTIDE SEQUENCE [LARGE SCALE GENOMIC DNA]</scope>
    <source>
        <strain evidence="2 3">HZ</strain>
    </source>
</reference>
<dbReference type="STRING" id="212042.APH_0211"/>
<dbReference type="Proteomes" id="UP000001943">
    <property type="component" value="Chromosome"/>
</dbReference>
<proteinExistence type="predicted"/>
<evidence type="ECO:0000259" key="1">
    <source>
        <dbReference type="Pfam" id="PF18072"/>
    </source>
</evidence>
<keyword evidence="3" id="KW-1185">Reference proteome</keyword>
<dbReference type="Pfam" id="PF18072">
    <property type="entry name" value="FGAR-AT_linker"/>
    <property type="match status" value="1"/>
</dbReference>
<organism evidence="2 3">
    <name type="scientific">Anaplasma phagocytophilum (strain HZ)</name>
    <dbReference type="NCBI Taxonomy" id="212042"/>
    <lineage>
        <taxon>Bacteria</taxon>
        <taxon>Pseudomonadati</taxon>
        <taxon>Pseudomonadota</taxon>
        <taxon>Alphaproteobacteria</taxon>
        <taxon>Rickettsiales</taxon>
        <taxon>Anaplasmataceae</taxon>
        <taxon>Anaplasma</taxon>
        <taxon>phagocytophilum group</taxon>
    </lineage>
</organism>
<accession>Q2GLB9</accession>
<evidence type="ECO:0000313" key="2">
    <source>
        <dbReference type="EMBL" id="ABD44310.1"/>
    </source>
</evidence>
<dbReference type="HOGENOM" id="CLU_2244326_0_0_5"/>
<protein>
    <submittedName>
        <fullName evidence="2">Phosphoribosylformylglycinamidine synthase domain protein</fullName>
    </submittedName>
</protein>
<dbReference type="EMBL" id="CP000235">
    <property type="protein sequence ID" value="ABD44310.1"/>
    <property type="molecule type" value="Genomic_DNA"/>
</dbReference>
<name>Q2GLB9_ANAPZ</name>
<dbReference type="eggNOG" id="COG0046">
    <property type="taxonomic scope" value="Bacteria"/>
</dbReference>
<feature type="domain" description="Phosphoribosylformylglycinamidine synthase linker" evidence="1">
    <location>
        <begin position="19"/>
        <end position="61"/>
    </location>
</feature>
<dbReference type="PaxDb" id="212042-APH_0211"/>